<dbReference type="InterPro" id="IPR016187">
    <property type="entry name" value="CTDL_fold"/>
</dbReference>
<dbReference type="PRINTS" id="PR01265">
    <property type="entry name" value="LINKMODULE"/>
</dbReference>
<feature type="disulfide bond" evidence="9">
    <location>
        <begin position="303"/>
        <end position="372"/>
    </location>
</feature>
<keyword evidence="4" id="KW-0677">Repeat</keyword>
<dbReference type="GO" id="GO:0007417">
    <property type="term" value="P:central nervous system development"/>
    <property type="evidence" value="ECO:0007669"/>
    <property type="project" value="TreeGrafter"/>
</dbReference>
<evidence type="ECO:0000256" key="4">
    <source>
        <dbReference type="ARBA" id="ARBA00022737"/>
    </source>
</evidence>
<dbReference type="CDD" id="cd05877">
    <property type="entry name" value="Ig_LP_like"/>
    <property type="match status" value="1"/>
</dbReference>
<evidence type="ECO:0000256" key="3">
    <source>
        <dbReference type="ARBA" id="ARBA00022530"/>
    </source>
</evidence>
<keyword evidence="10" id="KW-0812">Transmembrane</keyword>
<evidence type="ECO:0000256" key="1">
    <source>
        <dbReference type="ARBA" id="ARBA00004498"/>
    </source>
</evidence>
<dbReference type="FunFam" id="3.10.100.10:FF:000001">
    <property type="entry name" value="Hyaluronan proteoglycan link protein 1"/>
    <property type="match status" value="1"/>
</dbReference>
<comment type="caution">
    <text evidence="9">Lacks conserved residue(s) required for the propagation of feature annotation.</text>
</comment>
<dbReference type="InterPro" id="IPR003599">
    <property type="entry name" value="Ig_sub"/>
</dbReference>
<keyword evidence="14" id="KW-1185">Reference proteome</keyword>
<keyword evidence="3" id="KW-0272">Extracellular matrix</keyword>
<dbReference type="InterPro" id="IPR016186">
    <property type="entry name" value="C-type_lectin-like/link_sf"/>
</dbReference>
<dbReference type="GO" id="GO:0072534">
    <property type="term" value="C:perineuronal net"/>
    <property type="evidence" value="ECO:0007669"/>
    <property type="project" value="TreeGrafter"/>
</dbReference>
<dbReference type="PROSITE" id="PS01241">
    <property type="entry name" value="LINK_1"/>
    <property type="match status" value="2"/>
</dbReference>
<proteinExistence type="inferred from homology"/>
<dbReference type="InterPro" id="IPR036179">
    <property type="entry name" value="Ig-like_dom_sf"/>
</dbReference>
<dbReference type="Proteomes" id="UP001364617">
    <property type="component" value="Unassembled WGS sequence"/>
</dbReference>
<sequence length="377" mass="42760">MLEICGTQENIVNMWILRHLLVFLMHLILGSFAQRYSNGYYYQDIVNGNGNGNANKEIYYHKIRLHVESPESFVSAVQGSNVTLPCHYRYEPALSAPRRTRVKWFWLPVNGGGQERDVMVAIGTRHRSYGDFKGRVRLRRSIPGDASLVINPIQSDDTGRYRCEIIDGLEDESVTVQLKFRGVVFPYFSARGRYLMNFHEAKEACEKQDAHLATFEQLFAAWQEGLDWCNAGWLVDGTAQYPVSVPREACGGTDLAPGVRSYGVRDKSLDRFDAFCFTSSIRGEVYFLQHPIQLNFTEAVEACQNDGGHIAKVGQLYAAWRFVGFDQCDAGWLADGSVRYPIVQPRVNCGTSEPGVRSFGFPPKHLKHGVYCYKVRW</sequence>
<comment type="similarity">
    <text evidence="8">Belongs to the HAPLN family.</text>
</comment>
<gene>
    <name evidence="13" type="ORF">R3I93_022551</name>
</gene>
<name>A0AAN9GQM9_9TELE</name>
<dbReference type="PROSITE" id="PS50835">
    <property type="entry name" value="IG_LIKE"/>
    <property type="match status" value="1"/>
</dbReference>
<reference evidence="13 14" key="1">
    <citation type="submission" date="2024-02" db="EMBL/GenBank/DDBJ databases">
        <title>Chromosome-level genome assembly of the Eurasian Minnow (Phoxinus phoxinus).</title>
        <authorList>
            <person name="Oriowo T.O."/>
            <person name="Martin S."/>
            <person name="Stange M."/>
            <person name="Chrysostomakis Y."/>
            <person name="Brown T."/>
            <person name="Winkler S."/>
            <person name="Kukowka S."/>
            <person name="Myers E.W."/>
            <person name="Bohne A."/>
        </authorList>
    </citation>
    <scope>NUCLEOTIDE SEQUENCE [LARGE SCALE GENOMIC DNA]</scope>
    <source>
        <strain evidence="13">ZFMK-TIS-60720</strain>
        <tissue evidence="13">Whole Organism</tissue>
    </source>
</reference>
<evidence type="ECO:0000256" key="10">
    <source>
        <dbReference type="SAM" id="Phobius"/>
    </source>
</evidence>
<dbReference type="EMBL" id="JAYKXH010000025">
    <property type="protein sequence ID" value="KAK7121498.1"/>
    <property type="molecule type" value="Genomic_DNA"/>
</dbReference>
<dbReference type="GO" id="GO:0001501">
    <property type="term" value="P:skeletal system development"/>
    <property type="evidence" value="ECO:0007669"/>
    <property type="project" value="TreeGrafter"/>
</dbReference>
<dbReference type="SMART" id="SM00409">
    <property type="entry name" value="IG"/>
    <property type="match status" value="1"/>
</dbReference>
<feature type="domain" description="Link" evidence="12">
    <location>
        <begin position="283"/>
        <end position="374"/>
    </location>
</feature>
<dbReference type="Pfam" id="PF00193">
    <property type="entry name" value="Xlink"/>
    <property type="match status" value="2"/>
</dbReference>
<dbReference type="GO" id="GO:0045202">
    <property type="term" value="C:synapse"/>
    <property type="evidence" value="ECO:0007669"/>
    <property type="project" value="TreeGrafter"/>
</dbReference>
<keyword evidence="5 9" id="KW-1015">Disulfide bond</keyword>
<dbReference type="InterPro" id="IPR007110">
    <property type="entry name" value="Ig-like_dom"/>
</dbReference>
<dbReference type="SMART" id="SM00406">
    <property type="entry name" value="IGv"/>
    <property type="match status" value="1"/>
</dbReference>
<dbReference type="Gene3D" id="2.60.40.10">
    <property type="entry name" value="Immunoglobulins"/>
    <property type="match status" value="1"/>
</dbReference>
<evidence type="ECO:0000313" key="13">
    <source>
        <dbReference type="EMBL" id="KAK7121498.1"/>
    </source>
</evidence>
<dbReference type="GO" id="GO:0002052">
    <property type="term" value="P:positive regulation of neuroblast proliferation"/>
    <property type="evidence" value="ECO:0007669"/>
    <property type="project" value="TreeGrafter"/>
</dbReference>
<dbReference type="GO" id="GO:0010001">
    <property type="term" value="P:glial cell differentiation"/>
    <property type="evidence" value="ECO:0007669"/>
    <property type="project" value="TreeGrafter"/>
</dbReference>
<organism evidence="13 14">
    <name type="scientific">Phoxinus phoxinus</name>
    <name type="common">Eurasian minnow</name>
    <dbReference type="NCBI Taxonomy" id="58324"/>
    <lineage>
        <taxon>Eukaryota</taxon>
        <taxon>Metazoa</taxon>
        <taxon>Chordata</taxon>
        <taxon>Craniata</taxon>
        <taxon>Vertebrata</taxon>
        <taxon>Euteleostomi</taxon>
        <taxon>Actinopterygii</taxon>
        <taxon>Neopterygii</taxon>
        <taxon>Teleostei</taxon>
        <taxon>Ostariophysi</taxon>
        <taxon>Cypriniformes</taxon>
        <taxon>Leuciscidae</taxon>
        <taxon>Phoxininae</taxon>
        <taxon>Phoxinus</taxon>
    </lineage>
</organism>
<dbReference type="AlphaFoldDB" id="A0AAN9GQM9"/>
<evidence type="ECO:0000256" key="6">
    <source>
        <dbReference type="ARBA" id="ARBA00023290"/>
    </source>
</evidence>
<evidence type="ECO:0000256" key="9">
    <source>
        <dbReference type="PROSITE-ProRule" id="PRU00323"/>
    </source>
</evidence>
<evidence type="ECO:0000259" key="12">
    <source>
        <dbReference type="PROSITE" id="PS50963"/>
    </source>
</evidence>
<evidence type="ECO:0008006" key="15">
    <source>
        <dbReference type="Google" id="ProtNLM"/>
    </source>
</evidence>
<evidence type="ECO:0000256" key="5">
    <source>
        <dbReference type="ARBA" id="ARBA00023157"/>
    </source>
</evidence>
<comment type="caution">
    <text evidence="13">The sequence shown here is derived from an EMBL/GenBank/DDBJ whole genome shotgun (WGS) entry which is preliminary data.</text>
</comment>
<dbReference type="SUPFAM" id="SSF56436">
    <property type="entry name" value="C-type lectin-like"/>
    <property type="match status" value="2"/>
</dbReference>
<keyword evidence="10" id="KW-1133">Transmembrane helix</keyword>
<dbReference type="SUPFAM" id="SSF48726">
    <property type="entry name" value="Immunoglobulin"/>
    <property type="match status" value="1"/>
</dbReference>
<dbReference type="PROSITE" id="PS50963">
    <property type="entry name" value="LINK_2"/>
    <property type="match status" value="2"/>
</dbReference>
<dbReference type="InterPro" id="IPR013783">
    <property type="entry name" value="Ig-like_fold"/>
</dbReference>
<feature type="disulfide bond" evidence="9">
    <location>
        <begin position="328"/>
        <end position="349"/>
    </location>
</feature>
<feature type="domain" description="Link" evidence="12">
    <location>
        <begin position="183"/>
        <end position="278"/>
    </location>
</feature>
<dbReference type="Pfam" id="PF07686">
    <property type="entry name" value="V-set"/>
    <property type="match status" value="1"/>
</dbReference>
<dbReference type="SMART" id="SM00445">
    <property type="entry name" value="LINK"/>
    <property type="match status" value="2"/>
</dbReference>
<keyword evidence="7" id="KW-0393">Immunoglobulin domain</keyword>
<feature type="domain" description="Ig-like" evidence="11">
    <location>
        <begin position="78"/>
        <end position="175"/>
    </location>
</feature>
<dbReference type="Gene3D" id="3.10.100.10">
    <property type="entry name" value="Mannose-Binding Protein A, subunit A"/>
    <property type="match status" value="2"/>
</dbReference>
<feature type="disulfide bond" evidence="9">
    <location>
        <begin position="229"/>
        <end position="250"/>
    </location>
</feature>
<dbReference type="PANTHER" id="PTHR22804:SF40">
    <property type="entry name" value="HYALURONAN AND PROTEOGLYCAN LINK PROTEIN 3"/>
    <property type="match status" value="1"/>
</dbReference>
<evidence type="ECO:0000259" key="11">
    <source>
        <dbReference type="PROSITE" id="PS50835"/>
    </source>
</evidence>
<dbReference type="GO" id="GO:0007155">
    <property type="term" value="P:cell adhesion"/>
    <property type="evidence" value="ECO:0007669"/>
    <property type="project" value="InterPro"/>
</dbReference>
<dbReference type="GO" id="GO:0005540">
    <property type="term" value="F:hyaluronic acid binding"/>
    <property type="evidence" value="ECO:0007669"/>
    <property type="project" value="UniProtKB-KW"/>
</dbReference>
<dbReference type="InterPro" id="IPR000538">
    <property type="entry name" value="Link_dom"/>
</dbReference>
<dbReference type="InterPro" id="IPR050691">
    <property type="entry name" value="Hyaluronan_bind_Proteoglycan"/>
</dbReference>
<dbReference type="InterPro" id="IPR013106">
    <property type="entry name" value="Ig_V-set"/>
</dbReference>
<comment type="subcellular location">
    <subcellularLocation>
        <location evidence="1">Secreted</location>
        <location evidence="1">Extracellular space</location>
        <location evidence="1">Extracellular matrix</location>
    </subcellularLocation>
</comment>
<accession>A0AAN9GQM9</accession>
<dbReference type="FunFam" id="3.10.100.10:FF:000002">
    <property type="entry name" value="Hyaluronan proteoglycan link protein 1"/>
    <property type="match status" value="1"/>
</dbReference>
<evidence type="ECO:0000256" key="8">
    <source>
        <dbReference type="ARBA" id="ARBA00038272"/>
    </source>
</evidence>
<evidence type="ECO:0000256" key="7">
    <source>
        <dbReference type="ARBA" id="ARBA00023319"/>
    </source>
</evidence>
<dbReference type="PANTHER" id="PTHR22804">
    <property type="entry name" value="AGGRECAN/VERSICAN PROTEOGLYCAN"/>
    <property type="match status" value="1"/>
</dbReference>
<dbReference type="GO" id="GO:0005615">
    <property type="term" value="C:extracellular space"/>
    <property type="evidence" value="ECO:0007669"/>
    <property type="project" value="TreeGrafter"/>
</dbReference>
<feature type="transmembrane region" description="Helical" evidence="10">
    <location>
        <begin position="12"/>
        <end position="33"/>
    </location>
</feature>
<keyword evidence="10" id="KW-0472">Membrane</keyword>
<evidence type="ECO:0000313" key="14">
    <source>
        <dbReference type="Proteomes" id="UP001364617"/>
    </source>
</evidence>
<evidence type="ECO:0000256" key="2">
    <source>
        <dbReference type="ARBA" id="ARBA00022525"/>
    </source>
</evidence>
<dbReference type="CDD" id="cd03519">
    <property type="entry name" value="Link_domain_HAPLN_module_2"/>
    <property type="match status" value="1"/>
</dbReference>
<keyword evidence="2" id="KW-0964">Secreted</keyword>
<protein>
    <recommendedName>
        <fullName evidence="15">Hyaluronan and proteoglycan link protein 3</fullName>
    </recommendedName>
</protein>
<keyword evidence="6" id="KW-0373">Hyaluronic acid</keyword>